<accession>A0ABP4WWK4</accession>
<keyword evidence="2" id="KW-1185">Reference proteome</keyword>
<protein>
    <submittedName>
        <fullName evidence="1">Phosphotransferase family protein</fullName>
    </submittedName>
</protein>
<dbReference type="PANTHER" id="PTHR22603:SF66">
    <property type="entry name" value="ETHANOLAMINE KINASE"/>
    <property type="match status" value="1"/>
</dbReference>
<dbReference type="Gene3D" id="3.30.200.20">
    <property type="entry name" value="Phosphorylase Kinase, domain 1"/>
    <property type="match status" value="1"/>
</dbReference>
<dbReference type="CDD" id="cd05151">
    <property type="entry name" value="ChoK-like"/>
    <property type="match status" value="1"/>
</dbReference>
<name>A0ABP4WWK4_9MICO</name>
<dbReference type="SUPFAM" id="SSF56112">
    <property type="entry name" value="Protein kinase-like (PK-like)"/>
    <property type="match status" value="1"/>
</dbReference>
<dbReference type="Proteomes" id="UP001501475">
    <property type="component" value="Unassembled WGS sequence"/>
</dbReference>
<dbReference type="RefSeq" id="WP_344066771.1">
    <property type="nucleotide sequence ID" value="NZ_BAAAPN010000056.1"/>
</dbReference>
<evidence type="ECO:0000313" key="2">
    <source>
        <dbReference type="Proteomes" id="UP001501475"/>
    </source>
</evidence>
<dbReference type="Gene3D" id="3.90.1200.10">
    <property type="match status" value="1"/>
</dbReference>
<evidence type="ECO:0000313" key="1">
    <source>
        <dbReference type="EMBL" id="GAA1764763.1"/>
    </source>
</evidence>
<dbReference type="Pfam" id="PF01633">
    <property type="entry name" value="Choline_kinase"/>
    <property type="match status" value="1"/>
</dbReference>
<dbReference type="EMBL" id="BAAAPN010000056">
    <property type="protein sequence ID" value="GAA1764763.1"/>
    <property type="molecule type" value="Genomic_DNA"/>
</dbReference>
<reference evidence="2" key="1">
    <citation type="journal article" date="2019" name="Int. J. Syst. Evol. Microbiol.">
        <title>The Global Catalogue of Microorganisms (GCM) 10K type strain sequencing project: providing services to taxonomists for standard genome sequencing and annotation.</title>
        <authorList>
            <consortium name="The Broad Institute Genomics Platform"/>
            <consortium name="The Broad Institute Genome Sequencing Center for Infectious Disease"/>
            <person name="Wu L."/>
            <person name="Ma J."/>
        </authorList>
    </citation>
    <scope>NUCLEOTIDE SEQUENCE [LARGE SCALE GENOMIC DNA]</scope>
    <source>
        <strain evidence="2">JCM 15591</strain>
    </source>
</reference>
<proteinExistence type="predicted"/>
<dbReference type="PANTHER" id="PTHR22603">
    <property type="entry name" value="CHOLINE/ETHANOALAMINE KINASE"/>
    <property type="match status" value="1"/>
</dbReference>
<gene>
    <name evidence="1" type="ORF">GCM10009810_24690</name>
</gene>
<organism evidence="1 2">
    <name type="scientific">Nostocoides vanveenii</name>
    <dbReference type="NCBI Taxonomy" id="330835"/>
    <lineage>
        <taxon>Bacteria</taxon>
        <taxon>Bacillati</taxon>
        <taxon>Actinomycetota</taxon>
        <taxon>Actinomycetes</taxon>
        <taxon>Micrococcales</taxon>
        <taxon>Intrasporangiaceae</taxon>
        <taxon>Nostocoides</taxon>
    </lineage>
</organism>
<sequence length="308" mass="33077">MEAGGLTGSPTPDQVFDRIAVLAGRPRVVTPLPGGLTNHNYRVRTASNDVVVRISPASTGLLAVDREHEYHNSLAAASTGVGADVVDYLPGQGVLVVAFIPEAITYDDSAVAANLTRVAASVRRLHAGPAFANRFDIFAIQRRYLDIMRDNAFRLPDGYGELLPVASRMEVALAVHPEDLVPCHNDLLAANFLDDGLAVRIVDYEYSGANEPGFEIGNIAQEAHLSTEQLAALVAAYYGRADAGLIARATLWGIASAYAWTLWGTIQSGLGAGDFDFWAWSMDKFDRARTSFADPGFEKLLDTVGAAR</sequence>
<comment type="caution">
    <text evidence="1">The sequence shown here is derived from an EMBL/GenBank/DDBJ whole genome shotgun (WGS) entry which is preliminary data.</text>
</comment>
<dbReference type="InterPro" id="IPR011009">
    <property type="entry name" value="Kinase-like_dom_sf"/>
</dbReference>